<gene>
    <name evidence="1" type="ORF">HLI28_09285</name>
</gene>
<name>A0A849JYV0_9MICO</name>
<proteinExistence type="predicted"/>
<comment type="caution">
    <text evidence="1">The sequence shown here is derived from an EMBL/GenBank/DDBJ whole genome shotgun (WGS) entry which is preliminary data.</text>
</comment>
<dbReference type="SUPFAM" id="SSF54909">
    <property type="entry name" value="Dimeric alpha+beta barrel"/>
    <property type="match status" value="1"/>
</dbReference>
<organism evidence="1 2">
    <name type="scientific">Isoptericola sediminis</name>
    <dbReference type="NCBI Taxonomy" id="2733572"/>
    <lineage>
        <taxon>Bacteria</taxon>
        <taxon>Bacillati</taxon>
        <taxon>Actinomycetota</taxon>
        <taxon>Actinomycetes</taxon>
        <taxon>Micrococcales</taxon>
        <taxon>Promicromonosporaceae</taxon>
        <taxon>Isoptericola</taxon>
    </lineage>
</organism>
<reference evidence="1 2" key="1">
    <citation type="submission" date="2020-05" db="EMBL/GenBank/DDBJ databases">
        <title>Genome sequence of Isoptericola sp. JC619 isolated from Chilika lagoon, India.</title>
        <authorList>
            <person name="Kumar D."/>
            <person name="Appam K."/>
            <person name="Gandham S."/>
            <person name="Uppada J."/>
            <person name="Sasikala C."/>
            <person name="Venkata Ramana C."/>
        </authorList>
    </citation>
    <scope>NUCLEOTIDE SEQUENCE [LARGE SCALE GENOMIC DNA]</scope>
    <source>
        <strain evidence="1 2">JC619</strain>
    </source>
</reference>
<dbReference type="Proteomes" id="UP000557204">
    <property type="component" value="Unassembled WGS sequence"/>
</dbReference>
<dbReference type="InterPro" id="IPR011008">
    <property type="entry name" value="Dimeric_a/b-barrel"/>
</dbReference>
<protein>
    <submittedName>
        <fullName evidence="1">Uncharacterized protein</fullName>
    </submittedName>
</protein>
<accession>A0A849JYV0</accession>
<dbReference type="RefSeq" id="WP_171247236.1">
    <property type="nucleotide sequence ID" value="NZ_JABFAJ010000017.1"/>
</dbReference>
<dbReference type="AlphaFoldDB" id="A0A849JYV0"/>
<sequence length="184" mass="20509">MASPSPAPQRVAWPAVARCVAVSVPLLVRGQVRLPRHNLGRRFRFADGTTATTYRETVVPRGPRNPCFLAVSFRLRGVRGPRGHAAFRAESLLNTPLFVGFPGFVSKLWLAADERHVYRGLYEWDGSERAEHYARSLWRVLALVSEPTSIDYRIESGLGRDEAIRRSAETALPGSGGWWQVVEG</sequence>
<evidence type="ECO:0000313" key="1">
    <source>
        <dbReference type="EMBL" id="NNU27734.1"/>
    </source>
</evidence>
<dbReference type="Gene3D" id="3.30.70.100">
    <property type="match status" value="1"/>
</dbReference>
<keyword evidence="2" id="KW-1185">Reference proteome</keyword>
<evidence type="ECO:0000313" key="2">
    <source>
        <dbReference type="Proteomes" id="UP000557204"/>
    </source>
</evidence>
<dbReference type="EMBL" id="JABFAJ010000017">
    <property type="protein sequence ID" value="NNU27734.1"/>
    <property type="molecule type" value="Genomic_DNA"/>
</dbReference>